<organism evidence="2 3">
    <name type="scientific">Allocoleopsis franciscana PCC 7113</name>
    <dbReference type="NCBI Taxonomy" id="1173027"/>
    <lineage>
        <taxon>Bacteria</taxon>
        <taxon>Bacillati</taxon>
        <taxon>Cyanobacteriota</taxon>
        <taxon>Cyanophyceae</taxon>
        <taxon>Coleofasciculales</taxon>
        <taxon>Coleofasciculaceae</taxon>
        <taxon>Allocoleopsis</taxon>
        <taxon>Allocoleopsis franciscana</taxon>
    </lineage>
</organism>
<gene>
    <name evidence="2" type="ORF">Mic7113_6791</name>
</gene>
<feature type="domain" description="NTP pyrophosphohydrolase MazG-like" evidence="1">
    <location>
        <begin position="26"/>
        <end position="103"/>
    </location>
</feature>
<name>K9WRD3_9CYAN</name>
<dbReference type="Pfam" id="PF03819">
    <property type="entry name" value="MazG"/>
    <property type="match status" value="1"/>
</dbReference>
<keyword evidence="3" id="KW-1185">Reference proteome</keyword>
<evidence type="ECO:0000259" key="1">
    <source>
        <dbReference type="Pfam" id="PF03819"/>
    </source>
</evidence>
<dbReference type="AlphaFoldDB" id="K9WRD3"/>
<reference evidence="2 3" key="1">
    <citation type="submission" date="2012-06" db="EMBL/GenBank/DDBJ databases">
        <title>Finished plasmid 7 of genome of Microcoleus sp. PCC 7113.</title>
        <authorList>
            <consortium name="US DOE Joint Genome Institute"/>
            <person name="Gugger M."/>
            <person name="Coursin T."/>
            <person name="Rippka R."/>
            <person name="Tandeau De Marsac N."/>
            <person name="Huntemann M."/>
            <person name="Wei C.-L."/>
            <person name="Han J."/>
            <person name="Detter J.C."/>
            <person name="Han C."/>
            <person name="Tapia R."/>
            <person name="Chen A."/>
            <person name="Kyrpides N."/>
            <person name="Mavromatis K."/>
            <person name="Markowitz V."/>
            <person name="Szeto E."/>
            <person name="Ivanova N."/>
            <person name="Pagani I."/>
            <person name="Pati A."/>
            <person name="Goodwin L."/>
            <person name="Nordberg H.P."/>
            <person name="Cantor M.N."/>
            <person name="Hua S.X."/>
            <person name="Woyke T."/>
            <person name="Kerfeld C.A."/>
        </authorList>
    </citation>
    <scope>NUCLEOTIDE SEQUENCE [LARGE SCALE GENOMIC DNA]</scope>
    <source>
        <strain evidence="2 3">PCC 7113</strain>
        <plasmid evidence="2 3">pMIC7113.07</plasmid>
    </source>
</reference>
<dbReference type="Proteomes" id="UP000010471">
    <property type="component" value="Plasmid pMIC7113.07"/>
</dbReference>
<geneLocation type="plasmid" evidence="2 3">
    <name>pMIC7113.07</name>
</geneLocation>
<keyword evidence="2" id="KW-0614">Plasmid</keyword>
<protein>
    <submittedName>
        <fullName evidence="2">Putative pyrophosphatase</fullName>
    </submittedName>
</protein>
<dbReference type="KEGG" id="mic:Mic7113_6791"/>
<dbReference type="InterPro" id="IPR012359">
    <property type="entry name" value="MazG-related_YpjD"/>
</dbReference>
<accession>K9WRD3</accession>
<evidence type="ECO:0000313" key="3">
    <source>
        <dbReference type="Proteomes" id="UP000010471"/>
    </source>
</evidence>
<sequence length="105" mass="12155">MADYTLREVQQQVDNWVSEVGKGYWSPHEMLARLVEEVGETARLINHLYGPKQKKNSEQAQELSSELADILFTVICLANSQGIDLQEAFEQMMQKYSVRDSNRYQ</sequence>
<dbReference type="Gene3D" id="1.10.287.1080">
    <property type="entry name" value="MazG-like"/>
    <property type="match status" value="1"/>
</dbReference>
<dbReference type="InterPro" id="IPR047046">
    <property type="entry name" value="YpjD/YvdC"/>
</dbReference>
<dbReference type="PIRSF" id="PIRSF029904">
    <property type="entry name" value="UCP029904_pph"/>
    <property type="match status" value="1"/>
</dbReference>
<dbReference type="HOGENOM" id="CLU_142229_1_0_3"/>
<dbReference type="SUPFAM" id="SSF101386">
    <property type="entry name" value="all-alpha NTP pyrophosphatases"/>
    <property type="match status" value="1"/>
</dbReference>
<dbReference type="PANTHER" id="PTHR42692:SF1">
    <property type="entry name" value="NUCLEOTIDE PYROPHOSPHOHYDROLASE"/>
    <property type="match status" value="1"/>
</dbReference>
<dbReference type="RefSeq" id="WP_015211595.1">
    <property type="nucleotide sequence ID" value="NC_019762.1"/>
</dbReference>
<proteinExistence type="predicted"/>
<dbReference type="CDD" id="cd11531">
    <property type="entry name" value="NTP-PPase_BsYpjD"/>
    <property type="match status" value="1"/>
</dbReference>
<dbReference type="OrthoDB" id="350573at2"/>
<dbReference type="InterPro" id="IPR004518">
    <property type="entry name" value="MazG-like_dom"/>
</dbReference>
<dbReference type="PANTHER" id="PTHR42692">
    <property type="entry name" value="NUCLEOTIDE PYROPHOSPHOHYDROLASE"/>
    <property type="match status" value="1"/>
</dbReference>
<evidence type="ECO:0000313" key="2">
    <source>
        <dbReference type="EMBL" id="AFZ22351.1"/>
    </source>
</evidence>
<dbReference type="EMBL" id="CP003637">
    <property type="protein sequence ID" value="AFZ22351.1"/>
    <property type="molecule type" value="Genomic_DNA"/>
</dbReference>